<evidence type="ECO:0000313" key="3">
    <source>
        <dbReference type="Proteomes" id="UP000488506"/>
    </source>
</evidence>
<feature type="chain" id="PRO_5032477116" description="Outer membrane protein beta-barrel domain-containing protein" evidence="1">
    <location>
        <begin position="21"/>
        <end position="143"/>
    </location>
</feature>
<dbReference type="AlphaFoldDB" id="A0A833L157"/>
<proteinExistence type="predicted"/>
<sequence length="143" mass="14991">MKKVVLILALVIISASSSFASISVRAGLSGGAFKVAGAADRQLNDRFNISGELGYGIGNQYSVLVGGGSIYTYLRDVIYAGIGACYSSYSETVSLSFPTMDVTTKSGVGINAFLGMTRDKLYGQVGYDTRLGAVAEAGYLVRM</sequence>
<reference evidence="2 3" key="1">
    <citation type="submission" date="2019-12" db="EMBL/GenBank/DDBJ databases">
        <authorList>
            <person name="Wolfe R."/>
            <person name="Danczak R."/>
            <person name="Wilkins M."/>
        </authorList>
    </citation>
    <scope>NUCLEOTIDE SEQUENCE [LARGE SCALE GENOMIC DNA]</scope>
    <source>
        <strain evidence="2">X2_MaxBin.013</strain>
    </source>
</reference>
<organism evidence="2 3">
    <name type="scientific">Candidatus Saganbacteria bacterium</name>
    <dbReference type="NCBI Taxonomy" id="2575572"/>
    <lineage>
        <taxon>Bacteria</taxon>
        <taxon>Bacillati</taxon>
        <taxon>Saganbacteria</taxon>
    </lineage>
</organism>
<keyword evidence="1" id="KW-0732">Signal</keyword>
<accession>A0A833L157</accession>
<comment type="caution">
    <text evidence="2">The sequence shown here is derived from an EMBL/GenBank/DDBJ whole genome shotgun (WGS) entry which is preliminary data.</text>
</comment>
<evidence type="ECO:0000313" key="2">
    <source>
        <dbReference type="EMBL" id="KAF0134173.1"/>
    </source>
</evidence>
<evidence type="ECO:0008006" key="4">
    <source>
        <dbReference type="Google" id="ProtNLM"/>
    </source>
</evidence>
<name>A0A833L157_UNCSA</name>
<dbReference type="Proteomes" id="UP000488506">
    <property type="component" value="Unassembled WGS sequence"/>
</dbReference>
<dbReference type="EMBL" id="WPAF01000011">
    <property type="protein sequence ID" value="KAF0134173.1"/>
    <property type="molecule type" value="Genomic_DNA"/>
</dbReference>
<feature type="signal peptide" evidence="1">
    <location>
        <begin position="1"/>
        <end position="20"/>
    </location>
</feature>
<gene>
    <name evidence="2" type="ORF">FD145_816</name>
</gene>
<protein>
    <recommendedName>
        <fullName evidence="4">Outer membrane protein beta-barrel domain-containing protein</fullName>
    </recommendedName>
</protein>
<evidence type="ECO:0000256" key="1">
    <source>
        <dbReference type="SAM" id="SignalP"/>
    </source>
</evidence>